<proteinExistence type="predicted"/>
<keyword evidence="5" id="KW-1185">Reference proteome</keyword>
<evidence type="ECO:0000313" key="4">
    <source>
        <dbReference type="EMBL" id="CAG9760040.1"/>
    </source>
</evidence>
<reference evidence="4" key="1">
    <citation type="submission" date="2022-01" db="EMBL/GenBank/DDBJ databases">
        <authorList>
            <person name="King R."/>
        </authorList>
    </citation>
    <scope>NUCLEOTIDE SEQUENCE</scope>
</reference>
<feature type="signal peptide" evidence="3">
    <location>
        <begin position="1"/>
        <end position="23"/>
    </location>
</feature>
<dbReference type="AlphaFoldDB" id="A0A9N9MDE1"/>
<feature type="transmembrane region" description="Helical" evidence="2">
    <location>
        <begin position="293"/>
        <end position="313"/>
    </location>
</feature>
<evidence type="ECO:0000256" key="2">
    <source>
        <dbReference type="SAM" id="Phobius"/>
    </source>
</evidence>
<name>A0A9N9MDE1_9CUCU</name>
<dbReference type="OrthoDB" id="8187887at2759"/>
<keyword evidence="2" id="KW-0812">Transmembrane</keyword>
<evidence type="ECO:0000256" key="3">
    <source>
        <dbReference type="SAM" id="SignalP"/>
    </source>
</evidence>
<keyword evidence="3" id="KW-0732">Signal</keyword>
<gene>
    <name evidence="4" type="ORF">CEUTPL_LOCUS776</name>
</gene>
<keyword evidence="2" id="KW-0472">Membrane</keyword>
<dbReference type="Proteomes" id="UP001152799">
    <property type="component" value="Chromosome 1"/>
</dbReference>
<evidence type="ECO:0008006" key="6">
    <source>
        <dbReference type="Google" id="ProtNLM"/>
    </source>
</evidence>
<accession>A0A9N9MDE1</accession>
<feature type="chain" id="PRO_5040154704" description="CUB domain-containing protein" evidence="3">
    <location>
        <begin position="24"/>
        <end position="415"/>
    </location>
</feature>
<sequence>MSQMFPVEMRILFCAFILGFAQSLPPMYPEAISICDSKGELALPSKGEASAQTVTLQESALSEAMSLCRLKVTAPKSHVVNLQFLDPVNETRRTENDTKDQGKKPSCVMSIYLPDNTKAPFWKGDPCSEEKLPDVDLLTSEFKILWTPPNNETIPVLHNTFLLTAVGSGSFCKDPFQHTCMRIGNIPMLCISDHLVCDGYPNCPKSSTNNDEDPRLCKTAKNAWEKFVVELVKKYRPQSDGEGQYALKPNFNSSDEWFEWQLTKKNATKPPVLNETHSATESISAMLNKYGPWGYLMMGLLICGTVLFFCGLWECCCKRPKPRVDAPCRDSPNTVMVMDCGHAVTNPMPPQYDELDLPPSYTTLFPADEGRYTSVSEDTQEPVASSSSDEIEKPEDVNQSLNEENIETRVAQETV</sequence>
<feature type="region of interest" description="Disordered" evidence="1">
    <location>
        <begin position="370"/>
        <end position="415"/>
    </location>
</feature>
<evidence type="ECO:0000313" key="5">
    <source>
        <dbReference type="Proteomes" id="UP001152799"/>
    </source>
</evidence>
<organism evidence="4 5">
    <name type="scientific">Ceutorhynchus assimilis</name>
    <name type="common">cabbage seed weevil</name>
    <dbReference type="NCBI Taxonomy" id="467358"/>
    <lineage>
        <taxon>Eukaryota</taxon>
        <taxon>Metazoa</taxon>
        <taxon>Ecdysozoa</taxon>
        <taxon>Arthropoda</taxon>
        <taxon>Hexapoda</taxon>
        <taxon>Insecta</taxon>
        <taxon>Pterygota</taxon>
        <taxon>Neoptera</taxon>
        <taxon>Endopterygota</taxon>
        <taxon>Coleoptera</taxon>
        <taxon>Polyphaga</taxon>
        <taxon>Cucujiformia</taxon>
        <taxon>Curculionidae</taxon>
        <taxon>Ceutorhynchinae</taxon>
        <taxon>Ceutorhynchus</taxon>
    </lineage>
</organism>
<protein>
    <recommendedName>
        <fullName evidence="6">CUB domain-containing protein</fullName>
    </recommendedName>
</protein>
<dbReference type="EMBL" id="OU892277">
    <property type="protein sequence ID" value="CAG9760040.1"/>
    <property type="molecule type" value="Genomic_DNA"/>
</dbReference>
<keyword evidence="2" id="KW-1133">Transmembrane helix</keyword>
<evidence type="ECO:0000256" key="1">
    <source>
        <dbReference type="SAM" id="MobiDB-lite"/>
    </source>
</evidence>
<feature type="compositionally biased region" description="Polar residues" evidence="1">
    <location>
        <begin position="373"/>
        <end position="388"/>
    </location>
</feature>